<accession>A0A1Y1JGJ5</accession>
<reference evidence="3" key="1">
    <citation type="submission" date="2017-04" db="EMBL/GenBank/DDBJ databases">
        <title>Plasmodium gonderi genome.</title>
        <authorList>
            <person name="Arisue N."/>
            <person name="Honma H."/>
            <person name="Kawai S."/>
            <person name="Tougan T."/>
            <person name="Tanabe K."/>
            <person name="Horii T."/>
        </authorList>
    </citation>
    <scope>NUCLEOTIDE SEQUENCE [LARGE SCALE GENOMIC DNA]</scope>
    <source>
        <strain evidence="3">ATCC 30045</strain>
    </source>
</reference>
<organism evidence="2 3">
    <name type="scientific">Plasmodium gonderi</name>
    <dbReference type="NCBI Taxonomy" id="77519"/>
    <lineage>
        <taxon>Eukaryota</taxon>
        <taxon>Sar</taxon>
        <taxon>Alveolata</taxon>
        <taxon>Apicomplexa</taxon>
        <taxon>Aconoidasida</taxon>
        <taxon>Haemosporida</taxon>
        <taxon>Plasmodiidae</taxon>
        <taxon>Plasmodium</taxon>
        <taxon>Plasmodium (Plasmodium)</taxon>
    </lineage>
</organism>
<dbReference type="GO" id="GO:0003676">
    <property type="term" value="F:nucleic acid binding"/>
    <property type="evidence" value="ECO:0007669"/>
    <property type="project" value="InterPro"/>
</dbReference>
<keyword evidence="3" id="KW-1185">Reference proteome</keyword>
<dbReference type="GO" id="GO:0006139">
    <property type="term" value="P:nucleobase-containing compound metabolic process"/>
    <property type="evidence" value="ECO:0007669"/>
    <property type="project" value="InterPro"/>
</dbReference>
<dbReference type="OrthoDB" id="368776at2759"/>
<dbReference type="GO" id="GO:0008408">
    <property type="term" value="F:3'-5' exonuclease activity"/>
    <property type="evidence" value="ECO:0007669"/>
    <property type="project" value="InterPro"/>
</dbReference>
<dbReference type="RefSeq" id="XP_028542152.1">
    <property type="nucleotide sequence ID" value="XM_028686351.1"/>
</dbReference>
<evidence type="ECO:0000259" key="1">
    <source>
        <dbReference type="SMART" id="SM00474"/>
    </source>
</evidence>
<sequence length="377" mass="44031">MHRRVVKCINNLKRKRSVCSVSYGYLNLTVNDKIAPYFEGLKKKIIYINNSKDCKAYIQEIKKNVLLEKLSIIGLDVEGYKIGRNGTVSLIQICARDIYLFDIYKCDNSYLFIKYLRELLEDQQVIKISHDCREDCSILYNQYNINLNNIFDTQVAYNLFLKENKKELYQISYDDLLYKCLLLNNKHKIYFHKIISLDQKIYLKRPIAKELIHYAVQDVLYLKPLMSNLVDRLICVYKSGQAENGSFRMDNQVSILNVKHVGNENEHINLNEYRTTLIKHVVKMSEQYINYQFLNSHIKNEKQLQKGMILDGMVVSCNTLNLYLKLNLSRRGVITNVLRNQFEIGDVVKCVILGFGSNDYIKLGLFGPSPTVPQFVQ</sequence>
<evidence type="ECO:0000313" key="3">
    <source>
        <dbReference type="Proteomes" id="UP000195521"/>
    </source>
</evidence>
<dbReference type="InterPro" id="IPR012340">
    <property type="entry name" value="NA-bd_OB-fold"/>
</dbReference>
<keyword evidence="2" id="KW-0269">Exonuclease</keyword>
<keyword evidence="2" id="KW-0540">Nuclease</keyword>
<keyword evidence="2" id="KW-0378">Hydrolase</keyword>
<dbReference type="SMART" id="SM00474">
    <property type="entry name" value="35EXOc"/>
    <property type="match status" value="1"/>
</dbReference>
<dbReference type="OMA" id="ITHDCRE"/>
<dbReference type="InterPro" id="IPR002562">
    <property type="entry name" value="3'-5'_exonuclease_dom"/>
</dbReference>
<proteinExistence type="predicted"/>
<dbReference type="GeneID" id="39746274"/>
<dbReference type="Pfam" id="PF01612">
    <property type="entry name" value="DNA_pol_A_exo1"/>
    <property type="match status" value="1"/>
</dbReference>
<gene>
    <name evidence="2" type="ORF">PGO_041630</name>
</gene>
<dbReference type="InterPro" id="IPR036397">
    <property type="entry name" value="RNaseH_sf"/>
</dbReference>
<protein>
    <submittedName>
        <fullName evidence="2">3'-5' exonuclease domain containing protein</fullName>
    </submittedName>
</protein>
<dbReference type="Proteomes" id="UP000195521">
    <property type="component" value="Unassembled WGS sequence"/>
</dbReference>
<dbReference type="EMBL" id="BDQF01000004">
    <property type="protein sequence ID" value="GAW79563.1"/>
    <property type="molecule type" value="Genomic_DNA"/>
</dbReference>
<dbReference type="Gene3D" id="3.30.420.10">
    <property type="entry name" value="Ribonuclease H-like superfamily/Ribonuclease H"/>
    <property type="match status" value="1"/>
</dbReference>
<dbReference type="InterPro" id="IPR012337">
    <property type="entry name" value="RNaseH-like_sf"/>
</dbReference>
<dbReference type="AlphaFoldDB" id="A0A1Y1JGJ5"/>
<evidence type="ECO:0000313" key="2">
    <source>
        <dbReference type="EMBL" id="GAW79563.1"/>
    </source>
</evidence>
<comment type="caution">
    <text evidence="2">The sequence shown here is derived from an EMBL/GenBank/DDBJ whole genome shotgun (WGS) entry which is preliminary data.</text>
</comment>
<dbReference type="SUPFAM" id="SSF53098">
    <property type="entry name" value="Ribonuclease H-like"/>
    <property type="match status" value="1"/>
</dbReference>
<dbReference type="PANTHER" id="PTHR46814">
    <property type="entry name" value="EGALITARIAN, ISOFORM B"/>
    <property type="match status" value="1"/>
</dbReference>
<feature type="domain" description="3'-5' exonuclease" evidence="1">
    <location>
        <begin position="45"/>
        <end position="234"/>
    </location>
</feature>
<dbReference type="PANTHER" id="PTHR46814:SF1">
    <property type="entry name" value="EGALITARIAN, ISOFORM B"/>
    <property type="match status" value="1"/>
</dbReference>
<dbReference type="SUPFAM" id="SSF50249">
    <property type="entry name" value="Nucleic acid-binding proteins"/>
    <property type="match status" value="1"/>
</dbReference>
<name>A0A1Y1JGJ5_PLAGO</name>